<dbReference type="InParanoid" id="A0A1B6P666"/>
<dbReference type="Pfam" id="PF23598">
    <property type="entry name" value="LRR_14"/>
    <property type="match status" value="2"/>
</dbReference>
<evidence type="ECO:0000259" key="9">
    <source>
        <dbReference type="Pfam" id="PF23559"/>
    </source>
</evidence>
<dbReference type="SUPFAM" id="SSF52540">
    <property type="entry name" value="P-loop containing nucleoside triphosphate hydrolases"/>
    <property type="match status" value="1"/>
</dbReference>
<dbReference type="InterPro" id="IPR058922">
    <property type="entry name" value="WHD_DRP"/>
</dbReference>
<evidence type="ECO:0000256" key="1">
    <source>
        <dbReference type="ARBA" id="ARBA00008894"/>
    </source>
</evidence>
<protein>
    <submittedName>
        <fullName evidence="11">Uncharacterized protein</fullName>
    </submittedName>
</protein>
<accession>A0A1B6P666</accession>
<reference evidence="12" key="2">
    <citation type="journal article" date="2018" name="Plant J.">
        <title>The Sorghum bicolor reference genome: improved assembly, gene annotations, a transcriptome atlas, and signatures of genome organization.</title>
        <authorList>
            <person name="McCormick R.F."/>
            <person name="Truong S.K."/>
            <person name="Sreedasyam A."/>
            <person name="Jenkins J."/>
            <person name="Shu S."/>
            <person name="Sims D."/>
            <person name="Kennedy M."/>
            <person name="Amirebrahimi M."/>
            <person name="Weers B.D."/>
            <person name="McKinley B."/>
            <person name="Mattison A."/>
            <person name="Morishige D.T."/>
            <person name="Grimwood J."/>
            <person name="Schmutz J."/>
            <person name="Mullet J.E."/>
        </authorList>
    </citation>
    <scope>NUCLEOTIDE SEQUENCE [LARGE SCALE GENOMIC DNA]</scope>
    <source>
        <strain evidence="12">cv. BTx623</strain>
    </source>
</reference>
<keyword evidence="3" id="KW-0677">Repeat</keyword>
<dbReference type="Gramene" id="KXG21144">
    <property type="protein sequence ID" value="KXG21144"/>
    <property type="gene ID" value="SORBI_3009G020600"/>
</dbReference>
<dbReference type="GO" id="GO:0042742">
    <property type="term" value="P:defense response to bacterium"/>
    <property type="evidence" value="ECO:0007669"/>
    <property type="project" value="UniProtKB-ARBA"/>
</dbReference>
<dbReference type="Gene3D" id="1.10.10.10">
    <property type="entry name" value="Winged helix-like DNA-binding domain superfamily/Winged helix DNA-binding domain"/>
    <property type="match status" value="1"/>
</dbReference>
<feature type="domain" description="Disease resistance protein winged helix" evidence="9">
    <location>
        <begin position="408"/>
        <end position="479"/>
    </location>
</feature>
<dbReference type="InterPro" id="IPR002182">
    <property type="entry name" value="NB-ARC"/>
</dbReference>
<dbReference type="InterPro" id="IPR041118">
    <property type="entry name" value="Rx_N"/>
</dbReference>
<comment type="similarity">
    <text evidence="1">Belongs to the disease resistance NB-LRR family.</text>
</comment>
<dbReference type="Gene3D" id="1.20.5.4130">
    <property type="match status" value="1"/>
</dbReference>
<evidence type="ECO:0000259" key="7">
    <source>
        <dbReference type="Pfam" id="PF00931"/>
    </source>
</evidence>
<feature type="domain" description="Disease resistance N-terminal" evidence="8">
    <location>
        <begin position="9"/>
        <end position="99"/>
    </location>
</feature>
<feature type="domain" description="Disease resistance R13L4/SHOC-2-like LRR" evidence="10">
    <location>
        <begin position="525"/>
        <end position="603"/>
    </location>
</feature>
<dbReference type="InterPro" id="IPR036388">
    <property type="entry name" value="WH-like_DNA-bd_sf"/>
</dbReference>
<dbReference type="GO" id="GO:0009626">
    <property type="term" value="P:plant-type hypersensitive response"/>
    <property type="evidence" value="ECO:0007669"/>
    <property type="project" value="UniProtKB-ARBA"/>
</dbReference>
<dbReference type="GO" id="GO:0002758">
    <property type="term" value="P:innate immune response-activating signaling pathway"/>
    <property type="evidence" value="ECO:0007669"/>
    <property type="project" value="UniProtKB-ARBA"/>
</dbReference>
<dbReference type="EMBL" id="CM000768">
    <property type="protein sequence ID" value="KXG21144.2"/>
    <property type="molecule type" value="Genomic_DNA"/>
</dbReference>
<dbReference type="Proteomes" id="UP000000768">
    <property type="component" value="Chromosome 9"/>
</dbReference>
<dbReference type="PANTHER" id="PTHR23155:SF999">
    <property type="entry name" value="NB-ARC DOMAIN CONTAINING PROTEIN, EXPRESSED"/>
    <property type="match status" value="1"/>
</dbReference>
<organism evidence="11 12">
    <name type="scientific">Sorghum bicolor</name>
    <name type="common">Sorghum</name>
    <name type="synonym">Sorghum vulgare</name>
    <dbReference type="NCBI Taxonomy" id="4558"/>
    <lineage>
        <taxon>Eukaryota</taxon>
        <taxon>Viridiplantae</taxon>
        <taxon>Streptophyta</taxon>
        <taxon>Embryophyta</taxon>
        <taxon>Tracheophyta</taxon>
        <taxon>Spermatophyta</taxon>
        <taxon>Magnoliopsida</taxon>
        <taxon>Liliopsida</taxon>
        <taxon>Poales</taxon>
        <taxon>Poaceae</taxon>
        <taxon>PACMAD clade</taxon>
        <taxon>Panicoideae</taxon>
        <taxon>Andropogonodae</taxon>
        <taxon>Andropogoneae</taxon>
        <taxon>Sorghinae</taxon>
        <taxon>Sorghum</taxon>
    </lineage>
</organism>
<feature type="domain" description="NB-ARC" evidence="7">
    <location>
        <begin position="167"/>
        <end position="320"/>
    </location>
</feature>
<dbReference type="PANTHER" id="PTHR23155">
    <property type="entry name" value="DISEASE RESISTANCE PROTEIN RP"/>
    <property type="match status" value="1"/>
</dbReference>
<dbReference type="eggNOG" id="KOG4658">
    <property type="taxonomic scope" value="Eukaryota"/>
</dbReference>
<keyword evidence="4" id="KW-0547">Nucleotide-binding</keyword>
<dbReference type="InterPro" id="IPR055414">
    <property type="entry name" value="LRR_R13L4/SHOC2-like"/>
</dbReference>
<evidence type="ECO:0000256" key="2">
    <source>
        <dbReference type="ARBA" id="ARBA00022614"/>
    </source>
</evidence>
<dbReference type="GO" id="GO:0043531">
    <property type="term" value="F:ADP binding"/>
    <property type="evidence" value="ECO:0007669"/>
    <property type="project" value="InterPro"/>
</dbReference>
<sequence length="872" mass="99935">MVVSAATGALSSLLSKLSDLLTDQYKQGKGLRRDIDFLRRELTDMNAALEKLADMEKLDAQTKVWRDKVREMAYDVEDSIDIFMLKLGQGDDDDDNLFRRIVGKVRELRLHYQFADKIQELRARVVEQSQSRERYRIDDGSISESRVVVEVDPRLPALFEDAKRLVGIDVLSIVGFGGLGKTTLANQVYSKIKDEFACAAFVTVSRTPHIPKFLKDILSGVGYRDTEVEDDVQKLIEILRATLNDKRYFIIIDDLWSIKDWRTIECAFVENNNASRVITTTRIQDSGIACCFPSQGHVYQMQPLNEIHSRRLFFKRVFGTEDSCPEQFIEISHGMLRKCKGVPLAITSIASLLANHMHVEIWEKIHNSLGSELYTNPTLEWMRHVLSLSYNNDLSHELKTCLLYLGTYPEDHQIHKYELIRKWMAEGFVREKHGLDLEEAALSCFNELINRSMIQPCFSEYDFGEVLTCQVHDLMLELIISKCKEEKLITIINRKFPMNGASQIRRISHQFQNRDMALTVESASQVRTYICLRLADCMPPFSKFELLRVLDMERSFSMHFVCLDVSAINHLFLLRYLRVWGFRIKLPKKFGKLKHLMTLNMSQPWLDNPNCIRDLSELTNLRNLQVMMYNYSKPDGVENNCKTTILAASLNKLGNSNLRNLAFEVVSSARAPSAQFWSNCLAQPRHLQRFSLYGVTMPKVPNWIGHADRLAHVELEVQELPSDDVQVLAQLPCLIYLQLRAKTIPENNIIIHPQTFHSLKCFKFFCGELPSLTFCGELPSLTFEPAAMPQLQRLEILLALGQGAMELQERSLVGGIEHLASLEKIFLYICVKCGQGSKIESAWRAAISRHPKSEALQIYVNCAEYDENGKLV</sequence>
<dbReference type="CDD" id="cd14798">
    <property type="entry name" value="RX-CC_like"/>
    <property type="match status" value="1"/>
</dbReference>
<evidence type="ECO:0000256" key="6">
    <source>
        <dbReference type="ARBA" id="ARBA00023054"/>
    </source>
</evidence>
<keyword evidence="12" id="KW-1185">Reference proteome</keyword>
<reference evidence="11 12" key="1">
    <citation type="journal article" date="2009" name="Nature">
        <title>The Sorghum bicolor genome and the diversification of grasses.</title>
        <authorList>
            <person name="Paterson A.H."/>
            <person name="Bowers J.E."/>
            <person name="Bruggmann R."/>
            <person name="Dubchak I."/>
            <person name="Grimwood J."/>
            <person name="Gundlach H."/>
            <person name="Haberer G."/>
            <person name="Hellsten U."/>
            <person name="Mitros T."/>
            <person name="Poliakov A."/>
            <person name="Schmutz J."/>
            <person name="Spannagl M."/>
            <person name="Tang H."/>
            <person name="Wang X."/>
            <person name="Wicker T."/>
            <person name="Bharti A.K."/>
            <person name="Chapman J."/>
            <person name="Feltus F.A."/>
            <person name="Gowik U."/>
            <person name="Grigoriev I.V."/>
            <person name="Lyons E."/>
            <person name="Maher C.A."/>
            <person name="Martis M."/>
            <person name="Narechania A."/>
            <person name="Otillar R.P."/>
            <person name="Penning B.W."/>
            <person name="Salamov A.A."/>
            <person name="Wang Y."/>
            <person name="Zhang L."/>
            <person name="Carpita N.C."/>
            <person name="Freeling M."/>
            <person name="Gingle A.R."/>
            <person name="Hash C.T."/>
            <person name="Keller B."/>
            <person name="Klein P."/>
            <person name="Kresovich S."/>
            <person name="McCann M.C."/>
            <person name="Ming R."/>
            <person name="Peterson D.G."/>
            <person name="Mehboob-ur-Rahman"/>
            <person name="Ware D."/>
            <person name="Westhoff P."/>
            <person name="Mayer K.F."/>
            <person name="Messing J."/>
            <person name="Rokhsar D.S."/>
        </authorList>
    </citation>
    <scope>NUCLEOTIDE SEQUENCE [LARGE SCALE GENOMIC DNA]</scope>
    <source>
        <strain evidence="12">cv. BTx623</strain>
    </source>
</reference>
<keyword evidence="6" id="KW-0175">Coiled coil</keyword>
<dbReference type="Pfam" id="PF00931">
    <property type="entry name" value="NB-ARC"/>
    <property type="match status" value="1"/>
</dbReference>
<evidence type="ECO:0000313" key="11">
    <source>
        <dbReference type="EMBL" id="KXG21144.2"/>
    </source>
</evidence>
<dbReference type="InterPro" id="IPR038005">
    <property type="entry name" value="RX-like_CC"/>
</dbReference>
<evidence type="ECO:0000256" key="5">
    <source>
        <dbReference type="ARBA" id="ARBA00022821"/>
    </source>
</evidence>
<dbReference type="FunFam" id="1.10.10.10:FF:000322">
    <property type="entry name" value="Probable disease resistance protein At1g63360"/>
    <property type="match status" value="1"/>
</dbReference>
<dbReference type="Gene3D" id="1.10.8.430">
    <property type="entry name" value="Helical domain of apoptotic protease-activating factors"/>
    <property type="match status" value="1"/>
</dbReference>
<dbReference type="Pfam" id="PF23559">
    <property type="entry name" value="WHD_DRP"/>
    <property type="match status" value="1"/>
</dbReference>
<dbReference type="InterPro" id="IPR042197">
    <property type="entry name" value="Apaf_helical"/>
</dbReference>
<keyword evidence="5" id="KW-0611">Plant defense</keyword>
<gene>
    <name evidence="11" type="ORF">SORBI_3009G020600</name>
</gene>
<dbReference type="SUPFAM" id="SSF52058">
    <property type="entry name" value="L domain-like"/>
    <property type="match status" value="1"/>
</dbReference>
<dbReference type="InterPro" id="IPR044974">
    <property type="entry name" value="Disease_R_plants"/>
</dbReference>
<evidence type="ECO:0000256" key="4">
    <source>
        <dbReference type="ARBA" id="ARBA00022741"/>
    </source>
</evidence>
<evidence type="ECO:0000256" key="3">
    <source>
        <dbReference type="ARBA" id="ARBA00022737"/>
    </source>
</evidence>
<evidence type="ECO:0000259" key="8">
    <source>
        <dbReference type="Pfam" id="PF18052"/>
    </source>
</evidence>
<dbReference type="Pfam" id="PF18052">
    <property type="entry name" value="Rx_N"/>
    <property type="match status" value="1"/>
</dbReference>
<dbReference type="AlphaFoldDB" id="A0A1B6P666"/>
<proteinExistence type="inferred from homology"/>
<dbReference type="PRINTS" id="PR00364">
    <property type="entry name" value="DISEASERSIST"/>
</dbReference>
<dbReference type="InterPro" id="IPR027417">
    <property type="entry name" value="P-loop_NTPase"/>
</dbReference>
<dbReference type="Gene3D" id="3.80.10.10">
    <property type="entry name" value="Ribonuclease Inhibitor"/>
    <property type="match status" value="1"/>
</dbReference>
<evidence type="ECO:0000259" key="10">
    <source>
        <dbReference type="Pfam" id="PF23598"/>
    </source>
</evidence>
<keyword evidence="2" id="KW-0433">Leucine-rich repeat</keyword>
<name>A0A1B6P666_SORBI</name>
<dbReference type="InterPro" id="IPR032675">
    <property type="entry name" value="LRR_dom_sf"/>
</dbReference>
<dbReference type="Gene3D" id="3.40.50.300">
    <property type="entry name" value="P-loop containing nucleotide triphosphate hydrolases"/>
    <property type="match status" value="1"/>
</dbReference>
<evidence type="ECO:0000313" key="12">
    <source>
        <dbReference type="Proteomes" id="UP000000768"/>
    </source>
</evidence>
<feature type="domain" description="Disease resistance R13L4/SHOC-2-like LRR" evidence="10">
    <location>
        <begin position="608"/>
        <end position="853"/>
    </location>
</feature>